<evidence type="ECO:0000256" key="3">
    <source>
        <dbReference type="ARBA" id="ARBA00023082"/>
    </source>
</evidence>
<comment type="caution">
    <text evidence="7">The sequence shown here is derived from an EMBL/GenBank/DDBJ whole genome shotgun (WGS) entry which is preliminary data.</text>
</comment>
<keyword evidence="8" id="KW-1185">Reference proteome</keyword>
<dbReference type="GO" id="GO:0006352">
    <property type="term" value="P:DNA-templated transcription initiation"/>
    <property type="evidence" value="ECO:0007669"/>
    <property type="project" value="InterPro"/>
</dbReference>
<protein>
    <submittedName>
        <fullName evidence="7">RNA polymerase sigma factor</fullName>
    </submittedName>
</protein>
<dbReference type="Pfam" id="PF08281">
    <property type="entry name" value="Sigma70_r4_2"/>
    <property type="match status" value="1"/>
</dbReference>
<dbReference type="InterPro" id="IPR013324">
    <property type="entry name" value="RNA_pol_sigma_r3/r4-like"/>
</dbReference>
<keyword evidence="3" id="KW-0731">Sigma factor</keyword>
<dbReference type="GO" id="GO:0016987">
    <property type="term" value="F:sigma factor activity"/>
    <property type="evidence" value="ECO:0007669"/>
    <property type="project" value="UniProtKB-KW"/>
</dbReference>
<dbReference type="NCBIfam" id="TIGR02937">
    <property type="entry name" value="sigma70-ECF"/>
    <property type="match status" value="1"/>
</dbReference>
<dbReference type="Pfam" id="PF04542">
    <property type="entry name" value="Sigma70_r2"/>
    <property type="match status" value="1"/>
</dbReference>
<proteinExistence type="inferred from homology"/>
<dbReference type="SUPFAM" id="SSF88659">
    <property type="entry name" value="Sigma3 and sigma4 domains of RNA polymerase sigma factors"/>
    <property type="match status" value="1"/>
</dbReference>
<dbReference type="SUPFAM" id="SSF88946">
    <property type="entry name" value="Sigma2 domain of RNA polymerase sigma factors"/>
    <property type="match status" value="1"/>
</dbReference>
<dbReference type="InterPro" id="IPR036388">
    <property type="entry name" value="WH-like_DNA-bd_sf"/>
</dbReference>
<dbReference type="InterPro" id="IPR007627">
    <property type="entry name" value="RNA_pol_sigma70_r2"/>
</dbReference>
<dbReference type="Gene3D" id="1.10.1740.10">
    <property type="match status" value="1"/>
</dbReference>
<comment type="similarity">
    <text evidence="1">Belongs to the sigma-70 factor family. ECF subfamily.</text>
</comment>
<dbReference type="CDD" id="cd06171">
    <property type="entry name" value="Sigma70_r4"/>
    <property type="match status" value="1"/>
</dbReference>
<gene>
    <name evidence="7" type="ORF">OD355_04290</name>
</gene>
<evidence type="ECO:0000259" key="6">
    <source>
        <dbReference type="Pfam" id="PF08281"/>
    </source>
</evidence>
<evidence type="ECO:0000259" key="5">
    <source>
        <dbReference type="Pfam" id="PF04542"/>
    </source>
</evidence>
<evidence type="ECO:0000313" key="7">
    <source>
        <dbReference type="EMBL" id="MCU7693734.1"/>
    </source>
</evidence>
<evidence type="ECO:0000313" key="8">
    <source>
        <dbReference type="Proteomes" id="UP001209317"/>
    </source>
</evidence>
<dbReference type="InterPro" id="IPR013249">
    <property type="entry name" value="RNA_pol_sigma70_r4_t2"/>
</dbReference>
<evidence type="ECO:0000256" key="1">
    <source>
        <dbReference type="ARBA" id="ARBA00010641"/>
    </source>
</evidence>
<dbReference type="InterPro" id="IPR013325">
    <property type="entry name" value="RNA_pol_sigma_r2"/>
</dbReference>
<feature type="domain" description="RNA polymerase sigma factor 70 region 4 type 2" evidence="6">
    <location>
        <begin position="119"/>
        <end position="170"/>
    </location>
</feature>
<dbReference type="EMBL" id="JAOTPL010000004">
    <property type="protein sequence ID" value="MCU7693734.1"/>
    <property type="molecule type" value="Genomic_DNA"/>
</dbReference>
<evidence type="ECO:0000256" key="2">
    <source>
        <dbReference type="ARBA" id="ARBA00023015"/>
    </source>
</evidence>
<evidence type="ECO:0000256" key="4">
    <source>
        <dbReference type="ARBA" id="ARBA00023163"/>
    </source>
</evidence>
<dbReference type="InterPro" id="IPR039425">
    <property type="entry name" value="RNA_pol_sigma-70-like"/>
</dbReference>
<dbReference type="InterPro" id="IPR014284">
    <property type="entry name" value="RNA_pol_sigma-70_dom"/>
</dbReference>
<keyword evidence="2" id="KW-0805">Transcription regulation</keyword>
<dbReference type="PANTHER" id="PTHR43133:SF51">
    <property type="entry name" value="RNA POLYMERASE SIGMA FACTOR"/>
    <property type="match status" value="1"/>
</dbReference>
<dbReference type="RefSeq" id="WP_263037221.1">
    <property type="nucleotide sequence ID" value="NZ_JAOTPL010000004.1"/>
</dbReference>
<dbReference type="PANTHER" id="PTHR43133">
    <property type="entry name" value="RNA POLYMERASE ECF-TYPE SIGMA FACTO"/>
    <property type="match status" value="1"/>
</dbReference>
<accession>A0AAE3LJU5</accession>
<reference evidence="7" key="1">
    <citation type="submission" date="2022-10" db="EMBL/GenBank/DDBJ databases">
        <authorList>
            <person name="Kim H.S."/>
            <person name="Kim J.-S."/>
            <person name="Suh M.K."/>
            <person name="Eom M.K."/>
            <person name="Lee J.-S."/>
        </authorList>
    </citation>
    <scope>NUCLEOTIDE SEQUENCE</scope>
    <source>
        <strain evidence="7">LIP-5</strain>
    </source>
</reference>
<dbReference type="AlphaFoldDB" id="A0AAE3LJU5"/>
<name>A0AAE3LJU5_9BACT</name>
<organism evidence="7 8">
    <name type="scientific">Haoranjiania flava</name>
    <dbReference type="NCBI Taxonomy" id="1856322"/>
    <lineage>
        <taxon>Bacteria</taxon>
        <taxon>Pseudomonadati</taxon>
        <taxon>Bacteroidota</taxon>
        <taxon>Chitinophagia</taxon>
        <taxon>Chitinophagales</taxon>
        <taxon>Chitinophagaceae</taxon>
        <taxon>Haoranjiania</taxon>
    </lineage>
</organism>
<dbReference type="Proteomes" id="UP001209317">
    <property type="component" value="Unassembled WGS sequence"/>
</dbReference>
<dbReference type="GO" id="GO:0003677">
    <property type="term" value="F:DNA binding"/>
    <property type="evidence" value="ECO:0007669"/>
    <property type="project" value="InterPro"/>
</dbReference>
<sequence>MTESAIIQHIKSGQKEEYRHLVEKYYERIFYTALGFLHCKEDAEEITEDVFIKAYYAIPTFRGDAAFSTWIYRIAVNLCKNQLKKRRLHNAIMDISTLNFLADKSANPQKALENKDESELIEKAISLLPPKQNTAFVLSKYNELSQKEIASIMKISEGAVEQLLVRAKNNLRNYLVKRL</sequence>
<keyword evidence="4" id="KW-0804">Transcription</keyword>
<feature type="domain" description="RNA polymerase sigma-70 region 2" evidence="5">
    <location>
        <begin position="21"/>
        <end position="87"/>
    </location>
</feature>
<dbReference type="Gene3D" id="1.10.10.10">
    <property type="entry name" value="Winged helix-like DNA-binding domain superfamily/Winged helix DNA-binding domain"/>
    <property type="match status" value="1"/>
</dbReference>